<evidence type="ECO:0000256" key="8">
    <source>
        <dbReference type="ARBA" id="ARBA00023170"/>
    </source>
</evidence>
<evidence type="ECO:0000256" key="10">
    <source>
        <dbReference type="RuleBase" id="RU351113"/>
    </source>
</evidence>
<keyword evidence="2" id="KW-1003">Cell membrane</keyword>
<comment type="caution">
    <text evidence="10">Lacks conserved residue(s) required for the propagation of feature annotation.</text>
</comment>
<name>B3MK09_DROAN</name>
<comment type="subcellular location">
    <subcellularLocation>
        <location evidence="1 10">Cell membrane</location>
        <topology evidence="1 10">Multi-pass membrane protein</topology>
    </subcellularLocation>
</comment>
<dbReference type="HOGENOM" id="CLU_033399_8_0_1"/>
<dbReference type="AlphaFoldDB" id="B3MK09"/>
<dbReference type="EMBL" id="CH902620">
    <property type="protein sequence ID" value="EDV32464.2"/>
    <property type="molecule type" value="Genomic_DNA"/>
</dbReference>
<gene>
    <name evidence="11" type="primary">Dana\GF15844</name>
    <name evidence="11" type="synonym">dana_GLEANR_16606</name>
    <name evidence="11" type="ORF">GF15844</name>
</gene>
<dbReference type="GO" id="GO:0005886">
    <property type="term" value="C:plasma membrane"/>
    <property type="evidence" value="ECO:0007669"/>
    <property type="project" value="UniProtKB-SubCell"/>
</dbReference>
<accession>B3MK09</accession>
<evidence type="ECO:0000256" key="5">
    <source>
        <dbReference type="ARBA" id="ARBA00022725"/>
    </source>
</evidence>
<feature type="transmembrane region" description="Helical" evidence="10">
    <location>
        <begin position="269"/>
        <end position="294"/>
    </location>
</feature>
<feature type="transmembrane region" description="Helical" evidence="10">
    <location>
        <begin position="142"/>
        <end position="163"/>
    </location>
</feature>
<evidence type="ECO:0000256" key="9">
    <source>
        <dbReference type="ARBA" id="ARBA00023224"/>
    </source>
</evidence>
<evidence type="ECO:0000256" key="4">
    <source>
        <dbReference type="ARBA" id="ARBA00022692"/>
    </source>
</evidence>
<evidence type="ECO:0000256" key="1">
    <source>
        <dbReference type="ARBA" id="ARBA00004651"/>
    </source>
</evidence>
<keyword evidence="12" id="KW-1185">Reference proteome</keyword>
<dbReference type="PANTHER" id="PTHR21137">
    <property type="entry name" value="ODORANT RECEPTOR"/>
    <property type="match status" value="1"/>
</dbReference>
<protein>
    <recommendedName>
        <fullName evidence="10">Odorant receptor</fullName>
    </recommendedName>
</protein>
<evidence type="ECO:0000313" key="12">
    <source>
        <dbReference type="Proteomes" id="UP000007801"/>
    </source>
</evidence>
<comment type="similarity">
    <text evidence="10">Belongs to the insect chemoreceptor superfamily. Heteromeric odorant receptor channel (TC 1.A.69) family.</text>
</comment>
<evidence type="ECO:0000256" key="7">
    <source>
        <dbReference type="ARBA" id="ARBA00023136"/>
    </source>
</evidence>
<organism evidence="11 12">
    <name type="scientific">Drosophila ananassae</name>
    <name type="common">Fruit fly</name>
    <dbReference type="NCBI Taxonomy" id="7217"/>
    <lineage>
        <taxon>Eukaryota</taxon>
        <taxon>Metazoa</taxon>
        <taxon>Ecdysozoa</taxon>
        <taxon>Arthropoda</taxon>
        <taxon>Hexapoda</taxon>
        <taxon>Insecta</taxon>
        <taxon>Pterygota</taxon>
        <taxon>Neoptera</taxon>
        <taxon>Endopterygota</taxon>
        <taxon>Diptera</taxon>
        <taxon>Brachycera</taxon>
        <taxon>Muscomorpha</taxon>
        <taxon>Ephydroidea</taxon>
        <taxon>Drosophilidae</taxon>
        <taxon>Drosophila</taxon>
        <taxon>Sophophora</taxon>
    </lineage>
</organism>
<keyword evidence="6 10" id="KW-1133">Transmembrane helix</keyword>
<dbReference type="eggNOG" id="ENOG502R7K0">
    <property type="taxonomic scope" value="Eukaryota"/>
</dbReference>
<evidence type="ECO:0000256" key="6">
    <source>
        <dbReference type="ARBA" id="ARBA00022989"/>
    </source>
</evidence>
<dbReference type="GeneID" id="6498649"/>
<dbReference type="STRING" id="7217.B3MK09"/>
<dbReference type="GO" id="GO:0005549">
    <property type="term" value="F:odorant binding"/>
    <property type="evidence" value="ECO:0007669"/>
    <property type="project" value="InterPro"/>
</dbReference>
<keyword evidence="5 10" id="KW-0552">Olfaction</keyword>
<reference evidence="11 12" key="1">
    <citation type="journal article" date="2007" name="Nature">
        <title>Evolution of genes and genomes on the Drosophila phylogeny.</title>
        <authorList>
            <consortium name="Drosophila 12 Genomes Consortium"/>
            <person name="Clark A.G."/>
            <person name="Eisen M.B."/>
            <person name="Smith D.R."/>
            <person name="Bergman C.M."/>
            <person name="Oliver B."/>
            <person name="Markow T.A."/>
            <person name="Kaufman T.C."/>
            <person name="Kellis M."/>
            <person name="Gelbart W."/>
            <person name="Iyer V.N."/>
            <person name="Pollard D.A."/>
            <person name="Sackton T.B."/>
            <person name="Larracuente A.M."/>
            <person name="Singh N.D."/>
            <person name="Abad J.P."/>
            <person name="Abt D.N."/>
            <person name="Adryan B."/>
            <person name="Aguade M."/>
            <person name="Akashi H."/>
            <person name="Anderson W.W."/>
            <person name="Aquadro C.F."/>
            <person name="Ardell D.H."/>
            <person name="Arguello R."/>
            <person name="Artieri C.G."/>
            <person name="Barbash D.A."/>
            <person name="Barker D."/>
            <person name="Barsanti P."/>
            <person name="Batterham P."/>
            <person name="Batzoglou S."/>
            <person name="Begun D."/>
            <person name="Bhutkar A."/>
            <person name="Blanco E."/>
            <person name="Bosak S.A."/>
            <person name="Bradley R.K."/>
            <person name="Brand A.D."/>
            <person name="Brent M.R."/>
            <person name="Brooks A.N."/>
            <person name="Brown R.H."/>
            <person name="Butlin R.K."/>
            <person name="Caggese C."/>
            <person name="Calvi B.R."/>
            <person name="Bernardo de Carvalho A."/>
            <person name="Caspi A."/>
            <person name="Castrezana S."/>
            <person name="Celniker S.E."/>
            <person name="Chang J.L."/>
            <person name="Chapple C."/>
            <person name="Chatterji S."/>
            <person name="Chinwalla A."/>
            <person name="Civetta A."/>
            <person name="Clifton S.W."/>
            <person name="Comeron J.M."/>
            <person name="Costello J.C."/>
            <person name="Coyne J.A."/>
            <person name="Daub J."/>
            <person name="David R.G."/>
            <person name="Delcher A.L."/>
            <person name="Delehaunty K."/>
            <person name="Do C.B."/>
            <person name="Ebling H."/>
            <person name="Edwards K."/>
            <person name="Eickbush T."/>
            <person name="Evans J.D."/>
            <person name="Filipski A."/>
            <person name="Findeiss S."/>
            <person name="Freyhult E."/>
            <person name="Fulton L."/>
            <person name="Fulton R."/>
            <person name="Garcia A.C."/>
            <person name="Gardiner A."/>
            <person name="Garfield D.A."/>
            <person name="Garvin B.E."/>
            <person name="Gibson G."/>
            <person name="Gilbert D."/>
            <person name="Gnerre S."/>
            <person name="Godfrey J."/>
            <person name="Good R."/>
            <person name="Gotea V."/>
            <person name="Gravely B."/>
            <person name="Greenberg A.J."/>
            <person name="Griffiths-Jones S."/>
            <person name="Gross S."/>
            <person name="Guigo R."/>
            <person name="Gustafson E.A."/>
            <person name="Haerty W."/>
            <person name="Hahn M.W."/>
            <person name="Halligan D.L."/>
            <person name="Halpern A.L."/>
            <person name="Halter G.M."/>
            <person name="Han M.V."/>
            <person name="Heger A."/>
            <person name="Hillier L."/>
            <person name="Hinrichs A.S."/>
            <person name="Holmes I."/>
            <person name="Hoskins R.A."/>
            <person name="Hubisz M.J."/>
            <person name="Hultmark D."/>
            <person name="Huntley M.A."/>
            <person name="Jaffe D.B."/>
            <person name="Jagadeeshan S."/>
            <person name="Jeck W.R."/>
            <person name="Johnson J."/>
            <person name="Jones C.D."/>
            <person name="Jordan W.C."/>
            <person name="Karpen G.H."/>
            <person name="Kataoka E."/>
            <person name="Keightley P.D."/>
            <person name="Kheradpour P."/>
            <person name="Kirkness E.F."/>
            <person name="Koerich L.B."/>
            <person name="Kristiansen K."/>
            <person name="Kudrna D."/>
            <person name="Kulathinal R.J."/>
            <person name="Kumar S."/>
            <person name="Kwok R."/>
            <person name="Lander E."/>
            <person name="Langley C.H."/>
            <person name="Lapoint R."/>
            <person name="Lazzaro B.P."/>
            <person name="Lee S.J."/>
            <person name="Levesque L."/>
            <person name="Li R."/>
            <person name="Lin C.F."/>
            <person name="Lin M.F."/>
            <person name="Lindblad-Toh K."/>
            <person name="Llopart A."/>
            <person name="Long M."/>
            <person name="Low L."/>
            <person name="Lozovsky E."/>
            <person name="Lu J."/>
            <person name="Luo M."/>
            <person name="Machado C.A."/>
            <person name="Makalowski W."/>
            <person name="Marzo M."/>
            <person name="Matsuda M."/>
            <person name="Matzkin L."/>
            <person name="McAllister B."/>
            <person name="McBride C.S."/>
            <person name="McKernan B."/>
            <person name="McKernan K."/>
            <person name="Mendez-Lago M."/>
            <person name="Minx P."/>
            <person name="Mollenhauer M.U."/>
            <person name="Montooth K."/>
            <person name="Mount S.M."/>
            <person name="Mu X."/>
            <person name="Myers E."/>
            <person name="Negre B."/>
            <person name="Newfeld S."/>
            <person name="Nielsen R."/>
            <person name="Noor M.A."/>
            <person name="O'Grady P."/>
            <person name="Pachter L."/>
            <person name="Papaceit M."/>
            <person name="Parisi M.J."/>
            <person name="Parisi M."/>
            <person name="Parts L."/>
            <person name="Pedersen J.S."/>
            <person name="Pesole G."/>
            <person name="Phillippy A.M."/>
            <person name="Ponting C.P."/>
            <person name="Pop M."/>
            <person name="Porcelli D."/>
            <person name="Powell J.R."/>
            <person name="Prohaska S."/>
            <person name="Pruitt K."/>
            <person name="Puig M."/>
            <person name="Quesneville H."/>
            <person name="Ram K.R."/>
            <person name="Rand D."/>
            <person name="Rasmussen M.D."/>
            <person name="Reed L.K."/>
            <person name="Reenan R."/>
            <person name="Reily A."/>
            <person name="Remington K.A."/>
            <person name="Rieger T.T."/>
            <person name="Ritchie M.G."/>
            <person name="Robin C."/>
            <person name="Rogers Y.H."/>
            <person name="Rohde C."/>
            <person name="Rozas J."/>
            <person name="Rubenfield M.J."/>
            <person name="Ruiz A."/>
            <person name="Russo S."/>
            <person name="Salzberg S.L."/>
            <person name="Sanchez-Gracia A."/>
            <person name="Saranga D.J."/>
            <person name="Sato H."/>
            <person name="Schaeffer S.W."/>
            <person name="Schatz M.C."/>
            <person name="Schlenke T."/>
            <person name="Schwartz R."/>
            <person name="Segarra C."/>
            <person name="Singh R.S."/>
            <person name="Sirot L."/>
            <person name="Sirota M."/>
            <person name="Sisneros N.B."/>
            <person name="Smith C.D."/>
            <person name="Smith T.F."/>
            <person name="Spieth J."/>
            <person name="Stage D.E."/>
            <person name="Stark A."/>
            <person name="Stephan W."/>
            <person name="Strausberg R.L."/>
            <person name="Strempel S."/>
            <person name="Sturgill D."/>
            <person name="Sutton G."/>
            <person name="Sutton G.G."/>
            <person name="Tao W."/>
            <person name="Teichmann S."/>
            <person name="Tobari Y.N."/>
            <person name="Tomimura Y."/>
            <person name="Tsolas J.M."/>
            <person name="Valente V.L."/>
            <person name="Venter E."/>
            <person name="Venter J.C."/>
            <person name="Vicario S."/>
            <person name="Vieira F.G."/>
            <person name="Vilella A.J."/>
            <person name="Villasante A."/>
            <person name="Walenz B."/>
            <person name="Wang J."/>
            <person name="Wasserman M."/>
            <person name="Watts T."/>
            <person name="Wilson D."/>
            <person name="Wilson R.K."/>
            <person name="Wing R.A."/>
            <person name="Wolfner M.F."/>
            <person name="Wong A."/>
            <person name="Wong G.K."/>
            <person name="Wu C.I."/>
            <person name="Wu G."/>
            <person name="Yamamoto D."/>
            <person name="Yang H.P."/>
            <person name="Yang S.P."/>
            <person name="Yorke J.A."/>
            <person name="Yoshida K."/>
            <person name="Zdobnov E."/>
            <person name="Zhang P."/>
            <person name="Zhang Y."/>
            <person name="Zimin A.V."/>
            <person name="Baldwin J."/>
            <person name="Abdouelleil A."/>
            <person name="Abdulkadir J."/>
            <person name="Abebe A."/>
            <person name="Abera B."/>
            <person name="Abreu J."/>
            <person name="Acer S.C."/>
            <person name="Aftuck L."/>
            <person name="Alexander A."/>
            <person name="An P."/>
            <person name="Anderson E."/>
            <person name="Anderson S."/>
            <person name="Arachi H."/>
            <person name="Azer M."/>
            <person name="Bachantsang P."/>
            <person name="Barry A."/>
            <person name="Bayul T."/>
            <person name="Berlin A."/>
            <person name="Bessette D."/>
            <person name="Bloom T."/>
            <person name="Blye J."/>
            <person name="Boguslavskiy L."/>
            <person name="Bonnet C."/>
            <person name="Boukhgalter B."/>
            <person name="Bourzgui I."/>
            <person name="Brown A."/>
            <person name="Cahill P."/>
            <person name="Channer S."/>
            <person name="Cheshatsang Y."/>
            <person name="Chuda L."/>
            <person name="Citroen M."/>
            <person name="Collymore A."/>
            <person name="Cooke P."/>
            <person name="Costello M."/>
            <person name="D'Aco K."/>
            <person name="Daza R."/>
            <person name="De Haan G."/>
            <person name="DeGray S."/>
            <person name="DeMaso C."/>
            <person name="Dhargay N."/>
            <person name="Dooley K."/>
            <person name="Dooley E."/>
            <person name="Doricent M."/>
            <person name="Dorje P."/>
            <person name="Dorjee K."/>
            <person name="Dupes A."/>
            <person name="Elong R."/>
            <person name="Falk J."/>
            <person name="Farina A."/>
            <person name="Faro S."/>
            <person name="Ferguson D."/>
            <person name="Fisher S."/>
            <person name="Foley C.D."/>
            <person name="Franke A."/>
            <person name="Friedrich D."/>
            <person name="Gadbois L."/>
            <person name="Gearin G."/>
            <person name="Gearin C.R."/>
            <person name="Giannoukos G."/>
            <person name="Goode T."/>
            <person name="Graham J."/>
            <person name="Grandbois E."/>
            <person name="Grewal S."/>
            <person name="Gyaltsen K."/>
            <person name="Hafez N."/>
            <person name="Hagos B."/>
            <person name="Hall J."/>
            <person name="Henson C."/>
            <person name="Hollinger A."/>
            <person name="Honan T."/>
            <person name="Huard M.D."/>
            <person name="Hughes L."/>
            <person name="Hurhula B."/>
            <person name="Husby M.E."/>
            <person name="Kamat A."/>
            <person name="Kanga B."/>
            <person name="Kashin S."/>
            <person name="Khazanovich D."/>
            <person name="Kisner P."/>
            <person name="Lance K."/>
            <person name="Lara M."/>
            <person name="Lee W."/>
            <person name="Lennon N."/>
            <person name="Letendre F."/>
            <person name="LeVine R."/>
            <person name="Lipovsky A."/>
            <person name="Liu X."/>
            <person name="Liu J."/>
            <person name="Liu S."/>
            <person name="Lokyitsang T."/>
            <person name="Lokyitsang Y."/>
            <person name="Lubonja R."/>
            <person name="Lui A."/>
            <person name="MacDonald P."/>
            <person name="Magnisalis V."/>
            <person name="Maru K."/>
            <person name="Matthews C."/>
            <person name="McCusker W."/>
            <person name="McDonough S."/>
            <person name="Mehta T."/>
            <person name="Meldrim J."/>
            <person name="Meneus L."/>
            <person name="Mihai O."/>
            <person name="Mihalev A."/>
            <person name="Mihova T."/>
            <person name="Mittelman R."/>
            <person name="Mlenga V."/>
            <person name="Montmayeur A."/>
            <person name="Mulrain L."/>
            <person name="Navidi A."/>
            <person name="Naylor J."/>
            <person name="Negash T."/>
            <person name="Nguyen T."/>
            <person name="Nguyen N."/>
            <person name="Nicol R."/>
            <person name="Norbu C."/>
            <person name="Norbu N."/>
            <person name="Novod N."/>
            <person name="O'Neill B."/>
            <person name="Osman S."/>
            <person name="Markiewicz E."/>
            <person name="Oyono O.L."/>
            <person name="Patti C."/>
            <person name="Phunkhang P."/>
            <person name="Pierre F."/>
            <person name="Priest M."/>
            <person name="Raghuraman S."/>
            <person name="Rege F."/>
            <person name="Reyes R."/>
            <person name="Rise C."/>
            <person name="Rogov P."/>
            <person name="Ross K."/>
            <person name="Ryan E."/>
            <person name="Settipalli S."/>
            <person name="Shea T."/>
            <person name="Sherpa N."/>
            <person name="Shi L."/>
            <person name="Shih D."/>
            <person name="Sparrow T."/>
            <person name="Spaulding J."/>
            <person name="Stalker J."/>
            <person name="Stange-Thomann N."/>
            <person name="Stavropoulos S."/>
            <person name="Stone C."/>
            <person name="Strader C."/>
            <person name="Tesfaye S."/>
            <person name="Thomson T."/>
            <person name="Thoulutsang Y."/>
            <person name="Thoulutsang D."/>
            <person name="Topham K."/>
            <person name="Topping I."/>
            <person name="Tsamla T."/>
            <person name="Vassiliev H."/>
            <person name="Vo A."/>
            <person name="Wangchuk T."/>
            <person name="Wangdi T."/>
            <person name="Weiand M."/>
            <person name="Wilkinson J."/>
            <person name="Wilson A."/>
            <person name="Yadav S."/>
            <person name="Young G."/>
            <person name="Yu Q."/>
            <person name="Zembek L."/>
            <person name="Zhong D."/>
            <person name="Zimmer A."/>
            <person name="Zwirko Z."/>
            <person name="Jaffe D.B."/>
            <person name="Alvarez P."/>
            <person name="Brockman W."/>
            <person name="Butler J."/>
            <person name="Chin C."/>
            <person name="Gnerre S."/>
            <person name="Grabherr M."/>
            <person name="Kleber M."/>
            <person name="Mauceli E."/>
            <person name="MacCallum I."/>
        </authorList>
    </citation>
    <scope>NUCLEOTIDE SEQUENCE [LARGE SCALE GENOMIC DNA]</scope>
    <source>
        <strain evidence="12">Tucson 14024-0371.13</strain>
    </source>
</reference>
<dbReference type="Pfam" id="PF02949">
    <property type="entry name" value="7tm_6"/>
    <property type="match status" value="1"/>
</dbReference>
<feature type="transmembrane region" description="Helical" evidence="10">
    <location>
        <begin position="48"/>
        <end position="69"/>
    </location>
</feature>
<evidence type="ECO:0000313" key="11">
    <source>
        <dbReference type="EMBL" id="EDV32464.2"/>
    </source>
</evidence>
<dbReference type="KEGG" id="dan:6498649"/>
<sequence length="397" mass="46166">MLSKLFPLIKAKPLSEKVQSRDAFIYLDRVIYYFGWTEPVEKRWSSAYNMWTIFTTILVLILLPISIVVEYVHRFKSFSAGEFLGSLEICVNMYGCSLKCGYTMMGHRKFQVAKRLLDLLDKSCVKDEERARVHRYVALSNLCYVLYNILFSSYVVISFTAFFLKGRHTWRMFIPMLDTDNHFYLFSCVELTLMSSIVLMQQCTDVCPLAYMSMARCHITLLKDRLRALRLDFSKSEDEHSRELTQCIQDHRLILEYVNALRPAFSGTIFVQFLLIGIVLGLSTINVVFFSTFWTGLGTLIFMFDVCLETFPFCYLCNVIMDDCQELSECLFQSNWISASRSYKSTLVYFLHNLQQPIILMAGGVFQICMQTNLSMVKLTFSVVTLIRQFNIAEKFQ</sequence>
<dbReference type="GO" id="GO:0007165">
    <property type="term" value="P:signal transduction"/>
    <property type="evidence" value="ECO:0007669"/>
    <property type="project" value="UniProtKB-KW"/>
</dbReference>
<evidence type="ECO:0000256" key="2">
    <source>
        <dbReference type="ARBA" id="ARBA00022475"/>
    </source>
</evidence>
<evidence type="ECO:0000256" key="3">
    <source>
        <dbReference type="ARBA" id="ARBA00022606"/>
    </source>
</evidence>
<keyword evidence="9 10" id="KW-0807">Transducer</keyword>
<keyword evidence="4 10" id="KW-0812">Transmembrane</keyword>
<dbReference type="InterPro" id="IPR004117">
    <property type="entry name" value="7tm6_olfct_rcpt"/>
</dbReference>
<dbReference type="PANTHER" id="PTHR21137:SF35">
    <property type="entry name" value="ODORANT RECEPTOR 19A-RELATED"/>
    <property type="match status" value="1"/>
</dbReference>
<keyword evidence="3 10" id="KW-0716">Sensory transduction</keyword>
<keyword evidence="8 10" id="KW-0675">Receptor</keyword>
<dbReference type="InParanoid" id="B3MK09"/>
<dbReference type="OrthoDB" id="6604226at2759"/>
<dbReference type="GO" id="GO:0004984">
    <property type="term" value="F:olfactory receptor activity"/>
    <property type="evidence" value="ECO:0007669"/>
    <property type="project" value="InterPro"/>
</dbReference>
<dbReference type="Proteomes" id="UP000007801">
    <property type="component" value="Unassembled WGS sequence"/>
</dbReference>
<dbReference type="FunCoup" id="B3MK09">
    <property type="interactions" value="38"/>
</dbReference>
<dbReference type="CTD" id="33335"/>
<keyword evidence="7 10" id="KW-0472">Membrane</keyword>
<proteinExistence type="inferred from homology"/>